<evidence type="ECO:0000259" key="5">
    <source>
        <dbReference type="Pfam" id="PF03446"/>
    </source>
</evidence>
<dbReference type="InterPro" id="IPR013328">
    <property type="entry name" value="6PGD_dom2"/>
</dbReference>
<comment type="similarity">
    <text evidence="1">Belongs to the HIBADH-related family.</text>
</comment>
<evidence type="ECO:0000256" key="1">
    <source>
        <dbReference type="ARBA" id="ARBA00009080"/>
    </source>
</evidence>
<dbReference type="Pfam" id="PF14833">
    <property type="entry name" value="NAD_binding_11"/>
    <property type="match status" value="1"/>
</dbReference>
<dbReference type="Proteomes" id="UP000006461">
    <property type="component" value="Chromosome"/>
</dbReference>
<dbReference type="PANTHER" id="PTHR43580">
    <property type="entry name" value="OXIDOREDUCTASE GLYR1-RELATED"/>
    <property type="match status" value="1"/>
</dbReference>
<dbReference type="GO" id="GO:0016491">
    <property type="term" value="F:oxidoreductase activity"/>
    <property type="evidence" value="ECO:0007669"/>
    <property type="project" value="UniProtKB-KW"/>
</dbReference>
<dbReference type="PANTHER" id="PTHR43580:SF2">
    <property type="entry name" value="CYTOKINE-LIKE NUCLEAR FACTOR N-PAC"/>
    <property type="match status" value="1"/>
</dbReference>
<dbReference type="InterPro" id="IPR006115">
    <property type="entry name" value="6PGDH_NADP-bd"/>
</dbReference>
<dbReference type="GO" id="GO:0051287">
    <property type="term" value="F:NAD binding"/>
    <property type="evidence" value="ECO:0007669"/>
    <property type="project" value="InterPro"/>
</dbReference>
<keyword evidence="8" id="KW-1185">Reference proteome</keyword>
<feature type="active site" evidence="4">
    <location>
        <position position="168"/>
    </location>
</feature>
<evidence type="ECO:0000256" key="2">
    <source>
        <dbReference type="ARBA" id="ARBA00023002"/>
    </source>
</evidence>
<feature type="domain" description="6-phosphogluconate dehydrogenase NADP-binding" evidence="5">
    <location>
        <begin position="6"/>
        <end position="159"/>
    </location>
</feature>
<keyword evidence="3" id="KW-0520">NAD</keyword>
<keyword evidence="2" id="KW-0560">Oxidoreductase</keyword>
<dbReference type="Gene3D" id="3.40.50.720">
    <property type="entry name" value="NAD(P)-binding Rossmann-like Domain"/>
    <property type="match status" value="1"/>
</dbReference>
<dbReference type="OrthoDB" id="5176214at2"/>
<evidence type="ECO:0000313" key="8">
    <source>
        <dbReference type="Proteomes" id="UP000006461"/>
    </source>
</evidence>
<dbReference type="KEGG" id="mmar:MODMU_0767"/>
<feature type="domain" description="3-hydroxyisobutyrate dehydrogenase-like NAD-binding" evidence="6">
    <location>
        <begin position="162"/>
        <end position="281"/>
    </location>
</feature>
<evidence type="ECO:0000313" key="7">
    <source>
        <dbReference type="EMBL" id="CCH86220.1"/>
    </source>
</evidence>
<dbReference type="Pfam" id="PF03446">
    <property type="entry name" value="NAD_binding_2"/>
    <property type="match status" value="1"/>
</dbReference>
<dbReference type="SUPFAM" id="SSF48179">
    <property type="entry name" value="6-phosphogluconate dehydrogenase C-terminal domain-like"/>
    <property type="match status" value="1"/>
</dbReference>
<evidence type="ECO:0000259" key="6">
    <source>
        <dbReference type="Pfam" id="PF14833"/>
    </source>
</evidence>
<dbReference type="InterPro" id="IPR008927">
    <property type="entry name" value="6-PGluconate_DH-like_C_sf"/>
</dbReference>
<evidence type="ECO:0000256" key="3">
    <source>
        <dbReference type="ARBA" id="ARBA00023027"/>
    </source>
</evidence>
<sequence length="288" mass="29079">MTNPVVAVLGTGTMGAGMVRSLRRAGLPVRAWNRDAAKVQALTGTGAEACGSPAEAVAGADVVLTMLFDADAAIDVVRQAAPPAGTPWLQCSTVGVEGAERTAAVAAELGLALVDCPVLGTKEPAEKGALVMLASGPEQLREPLAPVLDALGSKTLWLGEAGAGSRLKMACNAWLFMVTAGAAQSIALARGLGVDPEHFLAAIEGGPLDTPYAHVKGGLMIDGRFPVSFGLPGATKDARLIQEALRSAGVSDRLDTAVLQTMEAAAAALDDPAAADVSAVIAGLTEPR</sequence>
<dbReference type="InterPro" id="IPR036291">
    <property type="entry name" value="NAD(P)-bd_dom_sf"/>
</dbReference>
<dbReference type="AlphaFoldDB" id="I4ES57"/>
<dbReference type="PIRSF" id="PIRSF000103">
    <property type="entry name" value="HIBADH"/>
    <property type="match status" value="1"/>
</dbReference>
<dbReference type="InterPro" id="IPR029154">
    <property type="entry name" value="HIBADH-like_NADP-bd"/>
</dbReference>
<evidence type="ECO:0000256" key="4">
    <source>
        <dbReference type="PIRSR" id="PIRSR000103-1"/>
    </source>
</evidence>
<dbReference type="GO" id="GO:0050661">
    <property type="term" value="F:NADP binding"/>
    <property type="evidence" value="ECO:0007669"/>
    <property type="project" value="InterPro"/>
</dbReference>
<organism evidence="7 8">
    <name type="scientific">Modestobacter italicus (strain DSM 44449 / CECT 9708 / BC 501)</name>
    <dbReference type="NCBI Taxonomy" id="2732864"/>
    <lineage>
        <taxon>Bacteria</taxon>
        <taxon>Bacillati</taxon>
        <taxon>Actinomycetota</taxon>
        <taxon>Actinomycetes</taxon>
        <taxon>Geodermatophilales</taxon>
        <taxon>Geodermatophilaceae</taxon>
        <taxon>Modestobacter</taxon>
    </lineage>
</organism>
<dbReference type="STRING" id="477641.MODMU_0767"/>
<dbReference type="Gene3D" id="1.10.1040.10">
    <property type="entry name" value="N-(1-d-carboxylethyl)-l-norvaline Dehydrogenase, domain 2"/>
    <property type="match status" value="1"/>
</dbReference>
<dbReference type="SUPFAM" id="SSF51735">
    <property type="entry name" value="NAD(P)-binding Rossmann-fold domains"/>
    <property type="match status" value="1"/>
</dbReference>
<dbReference type="InterPro" id="IPR015815">
    <property type="entry name" value="HIBADH-related"/>
</dbReference>
<reference evidence="7 8" key="1">
    <citation type="journal article" date="2012" name="J. Bacteriol.">
        <title>Genome Sequence of Radiation-Resistant Modestobacter marinus Strain BC501, a Representative Actinobacterium That Thrives on Calcareous Stone Surfaces.</title>
        <authorList>
            <person name="Normand P."/>
            <person name="Gury J."/>
            <person name="Pujic P."/>
            <person name="Chouaia B."/>
            <person name="Crotti E."/>
            <person name="Brusetti L."/>
            <person name="Daffonchio D."/>
            <person name="Vacherie B."/>
            <person name="Barbe V."/>
            <person name="Medigue C."/>
            <person name="Calteau A."/>
            <person name="Ghodhbane-Gtari F."/>
            <person name="Essoussi I."/>
            <person name="Nouioui I."/>
            <person name="Abbassi-Ghozzi I."/>
            <person name="Gtari M."/>
        </authorList>
    </citation>
    <scope>NUCLEOTIDE SEQUENCE [LARGE SCALE GENOMIC DNA]</scope>
    <source>
        <strain evidence="8">BC 501</strain>
    </source>
</reference>
<dbReference type="OMA" id="VWTGEDG"/>
<dbReference type="HOGENOM" id="CLU_035117_0_4_11"/>
<gene>
    <name evidence="7" type="ordered locus">MODMU_0767</name>
</gene>
<name>I4ES57_MODI5</name>
<dbReference type="EMBL" id="FO203431">
    <property type="protein sequence ID" value="CCH86220.1"/>
    <property type="molecule type" value="Genomic_DNA"/>
</dbReference>
<accession>I4ES57</accession>
<dbReference type="InterPro" id="IPR051265">
    <property type="entry name" value="HIBADH-related_NP60_sf"/>
</dbReference>
<dbReference type="eggNOG" id="COG2084">
    <property type="taxonomic scope" value="Bacteria"/>
</dbReference>
<proteinExistence type="inferred from homology"/>
<protein>
    <submittedName>
        <fullName evidence="7">Dehydrogenase</fullName>
    </submittedName>
</protein>